<name>A0ABY2QIL0_9SPHN</name>
<protein>
    <submittedName>
        <fullName evidence="3">Beta-lactamase family protein</fullName>
    </submittedName>
</protein>
<dbReference type="PANTHER" id="PTHR46825:SF9">
    <property type="entry name" value="BETA-LACTAMASE-RELATED DOMAIN-CONTAINING PROTEIN"/>
    <property type="match status" value="1"/>
</dbReference>
<dbReference type="Gene3D" id="3.40.710.10">
    <property type="entry name" value="DD-peptidase/beta-lactamase superfamily"/>
    <property type="match status" value="1"/>
</dbReference>
<keyword evidence="1" id="KW-0732">Signal</keyword>
<dbReference type="SUPFAM" id="SSF56601">
    <property type="entry name" value="beta-lactamase/transpeptidase-like"/>
    <property type="match status" value="1"/>
</dbReference>
<evidence type="ECO:0000313" key="3">
    <source>
        <dbReference type="EMBL" id="THG39639.1"/>
    </source>
</evidence>
<gene>
    <name evidence="3" type="ORF">E5988_10740</name>
</gene>
<dbReference type="Proteomes" id="UP000308038">
    <property type="component" value="Unassembled WGS sequence"/>
</dbReference>
<dbReference type="InterPro" id="IPR001466">
    <property type="entry name" value="Beta-lactam-related"/>
</dbReference>
<evidence type="ECO:0000256" key="1">
    <source>
        <dbReference type="SAM" id="SignalP"/>
    </source>
</evidence>
<keyword evidence="4" id="KW-1185">Reference proteome</keyword>
<organism evidence="3 4">
    <name type="scientific">Sphingomonas olei</name>
    <dbReference type="NCBI Taxonomy" id="1886787"/>
    <lineage>
        <taxon>Bacteria</taxon>
        <taxon>Pseudomonadati</taxon>
        <taxon>Pseudomonadota</taxon>
        <taxon>Alphaproteobacteria</taxon>
        <taxon>Sphingomonadales</taxon>
        <taxon>Sphingomonadaceae</taxon>
        <taxon>Sphingomonas</taxon>
    </lineage>
</organism>
<feature type="chain" id="PRO_5047153773" evidence="1">
    <location>
        <begin position="23"/>
        <end position="512"/>
    </location>
</feature>
<sequence length="512" mass="55533">MTMKIRALSAALFLTLPVAAAAQNNAVPATTTPEAKPAAATSIEAIEPQITGFFDSWMKNAHVPGLVYGVVKDGKLVLVRGLGVQDIASKKPVTADSRFRIASMSKAFTAMAILKLRDEERVSLDAPAERYVPELRNWRYPTADSRRTRVADLLHHTAGLVEDNPWGDRQQPLSEPAFTAMLKAGVPLAQAPGLRMEYSNLGYATLGRIVSNVSGQRYQDYIRSSIMTPLGMTSTGYDVLNGPQDLRALGYRWQDNAWVREPDMADGAFGAMGGVHTTANDYWRWVAFLLSAWPARDDPDKGPIKRATVREIVEGSNFVNTVERPGASGRPCRVASAYGMGWQVVNDCDVGRIVTHSGGYPGYGSIVMLLPDAGVGVFAFANRTYAGPGLPVSQTLYALRQAGLAEERTVPVSPDLARTYDIMRDVWRSGDPARAPLANNVVPDRDLNRRRKDIAELKKQVGACRTDAAIEPISAMEGTFTWACANGNVAGRVQRAPTPALSLQVLSFTAAK</sequence>
<dbReference type="PANTHER" id="PTHR46825">
    <property type="entry name" value="D-ALANYL-D-ALANINE-CARBOXYPEPTIDASE/ENDOPEPTIDASE AMPH"/>
    <property type="match status" value="1"/>
</dbReference>
<reference evidence="3 4" key="1">
    <citation type="submission" date="2019-04" db="EMBL/GenBank/DDBJ databases">
        <title>Microbes associate with the intestines of laboratory mice.</title>
        <authorList>
            <person name="Navarre W."/>
            <person name="Wong E."/>
            <person name="Huang K.C."/>
            <person name="Tropini C."/>
            <person name="Ng K."/>
            <person name="Yu B."/>
        </authorList>
    </citation>
    <scope>NUCLEOTIDE SEQUENCE [LARGE SCALE GENOMIC DNA]</scope>
    <source>
        <strain evidence="3 4">NM83_B4-11</strain>
    </source>
</reference>
<dbReference type="EMBL" id="SSTI01000007">
    <property type="protein sequence ID" value="THG39639.1"/>
    <property type="molecule type" value="Genomic_DNA"/>
</dbReference>
<proteinExistence type="predicted"/>
<dbReference type="InterPro" id="IPR012338">
    <property type="entry name" value="Beta-lactam/transpept-like"/>
</dbReference>
<dbReference type="InterPro" id="IPR050491">
    <property type="entry name" value="AmpC-like"/>
</dbReference>
<feature type="signal peptide" evidence="1">
    <location>
        <begin position="1"/>
        <end position="22"/>
    </location>
</feature>
<comment type="caution">
    <text evidence="3">The sequence shown here is derived from an EMBL/GenBank/DDBJ whole genome shotgun (WGS) entry which is preliminary data.</text>
</comment>
<evidence type="ECO:0000259" key="2">
    <source>
        <dbReference type="Pfam" id="PF00144"/>
    </source>
</evidence>
<feature type="domain" description="Beta-lactamase-related" evidence="2">
    <location>
        <begin position="54"/>
        <end position="389"/>
    </location>
</feature>
<accession>A0ABY2QIL0</accession>
<dbReference type="Pfam" id="PF00144">
    <property type="entry name" value="Beta-lactamase"/>
    <property type="match status" value="1"/>
</dbReference>
<evidence type="ECO:0000313" key="4">
    <source>
        <dbReference type="Proteomes" id="UP000308038"/>
    </source>
</evidence>